<evidence type="ECO:0000313" key="14">
    <source>
        <dbReference type="EMBL" id="KAG7313367.1"/>
    </source>
</evidence>
<evidence type="ECO:0000256" key="3">
    <source>
        <dbReference type="ARBA" id="ARBA00022723"/>
    </source>
</evidence>
<feature type="region of interest" description="Disordered" evidence="11">
    <location>
        <begin position="29"/>
        <end position="54"/>
    </location>
</feature>
<keyword evidence="6" id="KW-0805">Transcription regulation</keyword>
<dbReference type="Gene3D" id="3.30.50.10">
    <property type="entry name" value="Erythroid Transcription Factor GATA-1, subunit A"/>
    <property type="match status" value="1"/>
</dbReference>
<comment type="subcellular location">
    <subcellularLocation>
        <location evidence="1">Nucleus</location>
    </subcellularLocation>
</comment>
<evidence type="ECO:0008006" key="16">
    <source>
        <dbReference type="Google" id="ProtNLM"/>
    </source>
</evidence>
<dbReference type="InterPro" id="IPR001628">
    <property type="entry name" value="Znf_hrmn_rcpt"/>
</dbReference>
<dbReference type="PANTHER" id="PTHR45805">
    <property type="entry name" value="NUCLEAR HORMONE RECEPTOR HR3-RELATED"/>
    <property type="match status" value="1"/>
</dbReference>
<dbReference type="SMART" id="SM00399">
    <property type="entry name" value="ZnF_C4"/>
    <property type="match status" value="1"/>
</dbReference>
<dbReference type="PROSITE" id="PS51843">
    <property type="entry name" value="NR_LBD"/>
    <property type="match status" value="1"/>
</dbReference>
<dbReference type="InterPro" id="IPR013088">
    <property type="entry name" value="Znf_NHR/GATA"/>
</dbReference>
<evidence type="ECO:0000259" key="13">
    <source>
        <dbReference type="PROSITE" id="PS51843"/>
    </source>
</evidence>
<keyword evidence="5" id="KW-0862">Zinc</keyword>
<evidence type="ECO:0000259" key="12">
    <source>
        <dbReference type="PROSITE" id="PS51030"/>
    </source>
</evidence>
<organism evidence="14 15">
    <name type="scientific">Plutella xylostella</name>
    <name type="common">Diamondback moth</name>
    <name type="synonym">Plutella maculipennis</name>
    <dbReference type="NCBI Taxonomy" id="51655"/>
    <lineage>
        <taxon>Eukaryota</taxon>
        <taxon>Metazoa</taxon>
        <taxon>Ecdysozoa</taxon>
        <taxon>Arthropoda</taxon>
        <taxon>Hexapoda</taxon>
        <taxon>Insecta</taxon>
        <taxon>Pterygota</taxon>
        <taxon>Neoptera</taxon>
        <taxon>Endopterygota</taxon>
        <taxon>Lepidoptera</taxon>
        <taxon>Glossata</taxon>
        <taxon>Ditrysia</taxon>
        <taxon>Yponomeutoidea</taxon>
        <taxon>Plutellidae</taxon>
        <taxon>Plutella</taxon>
    </lineage>
</organism>
<evidence type="ECO:0000256" key="11">
    <source>
        <dbReference type="SAM" id="MobiDB-lite"/>
    </source>
</evidence>
<keyword evidence="10" id="KW-0539">Nucleus</keyword>
<dbReference type="InterPro" id="IPR001728">
    <property type="entry name" value="ThyrH_rcpt"/>
</dbReference>
<dbReference type="Pfam" id="PF00105">
    <property type="entry name" value="zf-C4"/>
    <property type="match status" value="1"/>
</dbReference>
<evidence type="ECO:0000256" key="10">
    <source>
        <dbReference type="ARBA" id="ARBA00023242"/>
    </source>
</evidence>
<comment type="similarity">
    <text evidence="2">Belongs to the nuclear hormone receptor family. NR1 subfamily.</text>
</comment>
<keyword evidence="8" id="KW-0804">Transcription</keyword>
<feature type="non-terminal residue" evidence="14">
    <location>
        <position position="1"/>
    </location>
</feature>
<accession>A0ABQ7R7U1</accession>
<dbReference type="Pfam" id="PF00104">
    <property type="entry name" value="Hormone_recep"/>
    <property type="match status" value="1"/>
</dbReference>
<evidence type="ECO:0000256" key="9">
    <source>
        <dbReference type="ARBA" id="ARBA00023170"/>
    </source>
</evidence>
<feature type="region of interest" description="Disordered" evidence="11">
    <location>
        <begin position="417"/>
        <end position="439"/>
    </location>
</feature>
<evidence type="ECO:0000256" key="4">
    <source>
        <dbReference type="ARBA" id="ARBA00022771"/>
    </source>
</evidence>
<sequence length="439" mass="48054">PRTERNAGNTIASGLGIRRAGGARRCAGALTPTGPLHSAPHSVESVASRPPPRISAQGFFRRSIQKQIEYRCLRDGKCLVIRLNRNRCQYCRFKKCLAVGMSRDSVRYGRVPKRVREPREEAVAAPASSTSLSSVSSASSMSSGMEAQPEAVREGVAREIAVDVVAAHRAHNSYTDELKCTLARHDVVVQPEGDVDRANEGEEAASSSTDAPKTKSLLWAAMAVRMTPAIQQVVEFAKKLPGFYLLPQDDQLILIKLGFFEVWVTRAARFASANQLVFDDGSVFYQYQLETAYGDAGLAAAQIAYMRTVNNLQLTEDEVGLLCGALLLSPSRVGLTDMQRMDMLHDIMLDALKYCLSAGGTTSTTPDRMEAVLAAIAEARQLSARFHQALDWCRDHWQLLALPPLFAEIFDITKNAEPAEEPKPPAPATRMQPVYSGCE</sequence>
<dbReference type="EMBL" id="JAHIBW010000001">
    <property type="protein sequence ID" value="KAG7313367.1"/>
    <property type="molecule type" value="Genomic_DNA"/>
</dbReference>
<feature type="compositionally biased region" description="Low complexity" evidence="11">
    <location>
        <begin position="123"/>
        <end position="143"/>
    </location>
</feature>
<keyword evidence="9" id="KW-0675">Receptor</keyword>
<keyword evidence="7" id="KW-0238">DNA-binding</keyword>
<dbReference type="InterPro" id="IPR000536">
    <property type="entry name" value="Nucl_hrmn_rcpt_lig-bd"/>
</dbReference>
<dbReference type="PANTHER" id="PTHR45805:SF10">
    <property type="entry name" value="ECDYSONE-INDUCED PROTEIN 78C"/>
    <property type="match status" value="1"/>
</dbReference>
<keyword evidence="4" id="KW-0863">Zinc-finger</keyword>
<feature type="region of interest" description="Disordered" evidence="11">
    <location>
        <begin position="116"/>
        <end position="150"/>
    </location>
</feature>
<evidence type="ECO:0000256" key="8">
    <source>
        <dbReference type="ARBA" id="ARBA00023163"/>
    </source>
</evidence>
<feature type="domain" description="Nuclear receptor" evidence="12">
    <location>
        <begin position="23"/>
        <end position="108"/>
    </location>
</feature>
<protein>
    <recommendedName>
        <fullName evidence="16">Ecdysone-induced protein 78C</fullName>
    </recommendedName>
</protein>
<evidence type="ECO:0000256" key="6">
    <source>
        <dbReference type="ARBA" id="ARBA00023015"/>
    </source>
</evidence>
<dbReference type="SUPFAM" id="SSF48508">
    <property type="entry name" value="Nuclear receptor ligand-binding domain"/>
    <property type="match status" value="1"/>
</dbReference>
<evidence type="ECO:0000256" key="1">
    <source>
        <dbReference type="ARBA" id="ARBA00004123"/>
    </source>
</evidence>
<feature type="domain" description="NR LBD" evidence="13">
    <location>
        <begin position="190"/>
        <end position="412"/>
    </location>
</feature>
<dbReference type="PROSITE" id="PS51030">
    <property type="entry name" value="NUCLEAR_REC_DBD_2"/>
    <property type="match status" value="1"/>
</dbReference>
<dbReference type="InterPro" id="IPR001723">
    <property type="entry name" value="Nuclear_hrmn_rcpt"/>
</dbReference>
<dbReference type="PRINTS" id="PR00047">
    <property type="entry name" value="STROIDFINGER"/>
</dbReference>
<dbReference type="SMART" id="SM00430">
    <property type="entry name" value="HOLI"/>
    <property type="match status" value="1"/>
</dbReference>
<gene>
    <name evidence="14" type="ORF">JYU34_000484</name>
</gene>
<evidence type="ECO:0000256" key="2">
    <source>
        <dbReference type="ARBA" id="ARBA00008092"/>
    </source>
</evidence>
<dbReference type="Gene3D" id="1.10.565.10">
    <property type="entry name" value="Retinoid X Receptor"/>
    <property type="match status" value="1"/>
</dbReference>
<evidence type="ECO:0000313" key="15">
    <source>
        <dbReference type="Proteomes" id="UP000823941"/>
    </source>
</evidence>
<dbReference type="PRINTS" id="PR00546">
    <property type="entry name" value="THYROIDHORMR"/>
</dbReference>
<keyword evidence="15" id="KW-1185">Reference proteome</keyword>
<evidence type="ECO:0000256" key="7">
    <source>
        <dbReference type="ARBA" id="ARBA00023125"/>
    </source>
</evidence>
<dbReference type="InterPro" id="IPR035500">
    <property type="entry name" value="NHR-like_dom_sf"/>
</dbReference>
<name>A0ABQ7R7U1_PLUXY</name>
<dbReference type="Proteomes" id="UP000823941">
    <property type="component" value="Chromosome 1"/>
</dbReference>
<proteinExistence type="inferred from homology"/>
<dbReference type="PRINTS" id="PR00398">
    <property type="entry name" value="STRDHORMONER"/>
</dbReference>
<evidence type="ECO:0000256" key="5">
    <source>
        <dbReference type="ARBA" id="ARBA00022833"/>
    </source>
</evidence>
<comment type="caution">
    <text evidence="14">The sequence shown here is derived from an EMBL/GenBank/DDBJ whole genome shotgun (WGS) entry which is preliminary data.</text>
</comment>
<reference evidence="14 15" key="1">
    <citation type="submission" date="2021-06" db="EMBL/GenBank/DDBJ databases">
        <title>A haploid diamondback moth (Plutella xylostella L.) genome assembly resolves 31 chromosomes and identifies a diamide resistance mutation.</title>
        <authorList>
            <person name="Ward C.M."/>
            <person name="Perry K.D."/>
            <person name="Baker G."/>
            <person name="Powis K."/>
            <person name="Heckel D.G."/>
            <person name="Baxter S.W."/>
        </authorList>
    </citation>
    <scope>NUCLEOTIDE SEQUENCE [LARGE SCALE GENOMIC DNA]</scope>
    <source>
        <strain evidence="14 15">LV</strain>
        <tissue evidence="14">Single pupa</tissue>
    </source>
</reference>
<keyword evidence="3" id="KW-0479">Metal-binding</keyword>